<evidence type="ECO:0000256" key="2">
    <source>
        <dbReference type="ARBA" id="ARBA00023163"/>
    </source>
</evidence>
<protein>
    <recommendedName>
        <fullName evidence="6">BHLH domain-containing protein</fullName>
    </recommendedName>
</protein>
<keyword evidence="5" id="KW-1185">Reference proteome</keyword>
<dbReference type="InterPro" id="IPR044660">
    <property type="entry name" value="IBH1-like"/>
</dbReference>
<evidence type="ECO:0000256" key="1">
    <source>
        <dbReference type="ARBA" id="ARBA00023015"/>
    </source>
</evidence>
<evidence type="ECO:0000313" key="5">
    <source>
        <dbReference type="Proteomes" id="UP000729402"/>
    </source>
</evidence>
<dbReference type="PANTHER" id="PTHR33124">
    <property type="entry name" value="TRANSCRIPTION FACTOR IBH1-LIKE 1"/>
    <property type="match status" value="1"/>
</dbReference>
<dbReference type="Proteomes" id="UP000729402">
    <property type="component" value="Unassembled WGS sequence"/>
</dbReference>
<comment type="caution">
    <text evidence="4">The sequence shown here is derived from an EMBL/GenBank/DDBJ whole genome shotgun (WGS) entry which is preliminary data.</text>
</comment>
<dbReference type="PANTHER" id="PTHR33124:SF79">
    <property type="entry name" value="OS05G0157400 PROTEIN"/>
    <property type="match status" value="1"/>
</dbReference>
<sequence>MVAHTCTTPVSECCEVSTKTKTKMRAPVATAAAPLRRSNRAKNGSDKGRRRRTTTSQHCVEVRRKMEALRSLVPGAGREEAVDQDYSNRRRRLDAEELLFLAAADYIARLQVQVKVMQLMVVALEHTKD</sequence>
<dbReference type="EMBL" id="JAAALK010000284">
    <property type="protein sequence ID" value="KAG8067246.1"/>
    <property type="molecule type" value="Genomic_DNA"/>
</dbReference>
<name>A0A8J5VQG1_ZIZPA</name>
<organism evidence="4 5">
    <name type="scientific">Zizania palustris</name>
    <name type="common">Northern wild rice</name>
    <dbReference type="NCBI Taxonomy" id="103762"/>
    <lineage>
        <taxon>Eukaryota</taxon>
        <taxon>Viridiplantae</taxon>
        <taxon>Streptophyta</taxon>
        <taxon>Embryophyta</taxon>
        <taxon>Tracheophyta</taxon>
        <taxon>Spermatophyta</taxon>
        <taxon>Magnoliopsida</taxon>
        <taxon>Liliopsida</taxon>
        <taxon>Poales</taxon>
        <taxon>Poaceae</taxon>
        <taxon>BOP clade</taxon>
        <taxon>Oryzoideae</taxon>
        <taxon>Oryzeae</taxon>
        <taxon>Zizaniinae</taxon>
        <taxon>Zizania</taxon>
    </lineage>
</organism>
<reference evidence="4" key="2">
    <citation type="submission" date="2021-02" db="EMBL/GenBank/DDBJ databases">
        <authorList>
            <person name="Kimball J.A."/>
            <person name="Haas M.W."/>
            <person name="Macchietto M."/>
            <person name="Kono T."/>
            <person name="Duquette J."/>
            <person name="Shao M."/>
        </authorList>
    </citation>
    <scope>NUCLEOTIDE SEQUENCE</scope>
    <source>
        <tissue evidence="4">Fresh leaf tissue</tissue>
    </source>
</reference>
<evidence type="ECO:0008006" key="6">
    <source>
        <dbReference type="Google" id="ProtNLM"/>
    </source>
</evidence>
<accession>A0A8J5VQG1</accession>
<gene>
    <name evidence="4" type="ORF">GUJ93_ZPchr0005g14933</name>
</gene>
<evidence type="ECO:0000313" key="4">
    <source>
        <dbReference type="EMBL" id="KAG8067246.1"/>
    </source>
</evidence>
<keyword evidence="2" id="KW-0804">Transcription</keyword>
<keyword evidence="1" id="KW-0805">Transcription regulation</keyword>
<dbReference type="GO" id="GO:0006355">
    <property type="term" value="P:regulation of DNA-templated transcription"/>
    <property type="evidence" value="ECO:0007669"/>
    <property type="project" value="InterPro"/>
</dbReference>
<dbReference type="AlphaFoldDB" id="A0A8J5VQG1"/>
<feature type="region of interest" description="Disordered" evidence="3">
    <location>
        <begin position="24"/>
        <end position="59"/>
    </location>
</feature>
<proteinExistence type="predicted"/>
<evidence type="ECO:0000256" key="3">
    <source>
        <dbReference type="SAM" id="MobiDB-lite"/>
    </source>
</evidence>
<reference evidence="4" key="1">
    <citation type="journal article" date="2021" name="bioRxiv">
        <title>Whole Genome Assembly and Annotation of Northern Wild Rice, Zizania palustris L., Supports a Whole Genome Duplication in the Zizania Genus.</title>
        <authorList>
            <person name="Haas M."/>
            <person name="Kono T."/>
            <person name="Macchietto M."/>
            <person name="Millas R."/>
            <person name="McGilp L."/>
            <person name="Shao M."/>
            <person name="Duquette J."/>
            <person name="Hirsch C.N."/>
            <person name="Kimball J."/>
        </authorList>
    </citation>
    <scope>NUCLEOTIDE SEQUENCE</scope>
    <source>
        <tissue evidence="4">Fresh leaf tissue</tissue>
    </source>
</reference>